<sequence>MNVGASKIDIDDADVVERIFRHLKV</sequence>
<organism evidence="1">
    <name type="scientific">marine metagenome</name>
    <dbReference type="NCBI Taxonomy" id="408172"/>
    <lineage>
        <taxon>unclassified sequences</taxon>
        <taxon>metagenomes</taxon>
        <taxon>ecological metagenomes</taxon>
    </lineage>
</organism>
<evidence type="ECO:0000313" key="1">
    <source>
        <dbReference type="EMBL" id="SVB27751.1"/>
    </source>
</evidence>
<proteinExistence type="predicted"/>
<dbReference type="AlphaFoldDB" id="A0A382CQ49"/>
<gene>
    <name evidence="1" type="ORF">METZ01_LOCUS180605</name>
</gene>
<reference evidence="1" key="1">
    <citation type="submission" date="2018-05" db="EMBL/GenBank/DDBJ databases">
        <authorList>
            <person name="Lanie J.A."/>
            <person name="Ng W.-L."/>
            <person name="Kazmierczak K.M."/>
            <person name="Andrzejewski T.M."/>
            <person name="Davidsen T.M."/>
            <person name="Wayne K.J."/>
            <person name="Tettelin H."/>
            <person name="Glass J.I."/>
            <person name="Rusch D."/>
            <person name="Podicherti R."/>
            <person name="Tsui H.-C.T."/>
            <person name="Winkler M.E."/>
        </authorList>
    </citation>
    <scope>NUCLEOTIDE SEQUENCE</scope>
</reference>
<protein>
    <submittedName>
        <fullName evidence="1">Uncharacterized protein</fullName>
    </submittedName>
</protein>
<accession>A0A382CQ49</accession>
<dbReference type="EMBL" id="UINC01035405">
    <property type="protein sequence ID" value="SVB27751.1"/>
    <property type="molecule type" value="Genomic_DNA"/>
</dbReference>
<name>A0A382CQ49_9ZZZZ</name>